<dbReference type="InterPro" id="IPR036409">
    <property type="entry name" value="Aldolase_II/adducin_N_sf"/>
</dbReference>
<feature type="domain" description="Class II aldolase/adducin N-terminal" evidence="3">
    <location>
        <begin position="12"/>
        <end position="241"/>
    </location>
</feature>
<dbReference type="InterPro" id="IPR001303">
    <property type="entry name" value="Aldolase_II/adducin_N"/>
</dbReference>
<gene>
    <name evidence="5" type="ORF">A8L58_14540</name>
    <name evidence="4" type="ORF">AXH35_13090</name>
</gene>
<dbReference type="GO" id="GO:0005829">
    <property type="term" value="C:cytosol"/>
    <property type="evidence" value="ECO:0007669"/>
    <property type="project" value="TreeGrafter"/>
</dbReference>
<dbReference type="Proteomes" id="UP000075221">
    <property type="component" value="Chromosome"/>
</dbReference>
<organism evidence="4 6">
    <name type="scientific">Acidipropionibacterium acidipropionici</name>
    <dbReference type="NCBI Taxonomy" id="1748"/>
    <lineage>
        <taxon>Bacteria</taxon>
        <taxon>Bacillati</taxon>
        <taxon>Actinomycetota</taxon>
        <taxon>Actinomycetes</taxon>
        <taxon>Propionibacteriales</taxon>
        <taxon>Propionibacteriaceae</taxon>
        <taxon>Acidipropionibacterium</taxon>
    </lineage>
</organism>
<dbReference type="SMART" id="SM01007">
    <property type="entry name" value="Aldolase_II"/>
    <property type="match status" value="1"/>
</dbReference>
<reference evidence="5 7" key="1">
    <citation type="journal article" date="2016" name="Plant Dis.">
        <title>Improved production of propionic acid using genome shuffling.</title>
        <authorList>
            <person name="Luna-Flores C.H."/>
            <person name="Palfreyman R.W."/>
            <person name="Kromer J.O."/>
            <person name="Nielsen L.K."/>
            <person name="Marcellin E."/>
        </authorList>
    </citation>
    <scope>NUCLEOTIDE SEQUENCE [LARGE SCALE GENOMIC DNA]</scope>
    <source>
        <strain evidence="5 7">F3E8</strain>
    </source>
</reference>
<evidence type="ECO:0000313" key="7">
    <source>
        <dbReference type="Proteomes" id="UP000178666"/>
    </source>
</evidence>
<proteinExistence type="predicted"/>
<evidence type="ECO:0000313" key="4">
    <source>
        <dbReference type="EMBL" id="AMS06235.1"/>
    </source>
</evidence>
<keyword evidence="1" id="KW-0479">Metal-binding</keyword>
<dbReference type="PANTHER" id="PTHR22789">
    <property type="entry name" value="FUCULOSE PHOSPHATE ALDOLASE"/>
    <property type="match status" value="1"/>
</dbReference>
<reference evidence="4 6" key="2">
    <citation type="submission" date="2016-02" db="EMBL/GenBank/DDBJ databases">
        <title>Complete Genome Sequence of Propionibacterium acidipropionici ATCC 55737.</title>
        <authorList>
            <person name="Luna Flores C.H."/>
            <person name="Nielsen L.K."/>
            <person name="Marcellin E."/>
        </authorList>
    </citation>
    <scope>NUCLEOTIDE SEQUENCE [LARGE SCALE GENOMIC DNA]</scope>
    <source>
        <strain evidence="4 6">ATCC 55737</strain>
    </source>
</reference>
<dbReference type="PANTHER" id="PTHR22789:SF0">
    <property type="entry name" value="3-OXO-TETRONATE 4-PHOSPHATE DECARBOXYLASE-RELATED"/>
    <property type="match status" value="1"/>
</dbReference>
<evidence type="ECO:0000313" key="6">
    <source>
        <dbReference type="Proteomes" id="UP000075221"/>
    </source>
</evidence>
<dbReference type="EMBL" id="CP015970">
    <property type="protein sequence ID" value="AOZ47691.1"/>
    <property type="molecule type" value="Genomic_DNA"/>
</dbReference>
<dbReference type="SUPFAM" id="SSF53639">
    <property type="entry name" value="AraD/HMP-PK domain-like"/>
    <property type="match status" value="1"/>
</dbReference>
<dbReference type="AlphaFoldDB" id="A0AAC9ANW7"/>
<dbReference type="GO" id="GO:0016832">
    <property type="term" value="F:aldehyde-lyase activity"/>
    <property type="evidence" value="ECO:0007669"/>
    <property type="project" value="TreeGrafter"/>
</dbReference>
<dbReference type="Gene3D" id="3.40.225.10">
    <property type="entry name" value="Class II aldolase/adducin N-terminal domain"/>
    <property type="match status" value="1"/>
</dbReference>
<sequence length="272" mass="29623">MNHPTTAAEILASMGAAGARLDHLGAVESAAGNISVSIRETPADLDEFFPETGTIDLPVEVPGLAGWTFFVTGSGSRLRDLAVAPAAQVSVLIVNEGGKTAVWRTNPNRTFDHPTSEFNSHLGVHEDQVARRGLDFQTVIHAQPPHLVSLSHVRELRNDHDFNHAILRWEPETLVQVPKGIKVLDFMVPGSEELGNANVAGLRDHVITLWSKHGLMVRSDVSPLDAVDKVEYLEAGAAYEIRNRQMGGACEGLLDSEIKRVIEAFNIDTDLY</sequence>
<dbReference type="GO" id="GO:0046872">
    <property type="term" value="F:metal ion binding"/>
    <property type="evidence" value="ECO:0007669"/>
    <property type="project" value="UniProtKB-KW"/>
</dbReference>
<evidence type="ECO:0000259" key="3">
    <source>
        <dbReference type="SMART" id="SM01007"/>
    </source>
</evidence>
<dbReference type="Pfam" id="PF00596">
    <property type="entry name" value="Aldolase_II"/>
    <property type="match status" value="1"/>
</dbReference>
<dbReference type="InterPro" id="IPR050197">
    <property type="entry name" value="Aldolase_class_II_sugar_metab"/>
</dbReference>
<protein>
    <submittedName>
        <fullName evidence="4">Rhamnulose-1-phosphate aldolase</fullName>
    </submittedName>
</protein>
<name>A0AAC9ANW7_9ACTN</name>
<evidence type="ECO:0000313" key="5">
    <source>
        <dbReference type="EMBL" id="AOZ47691.1"/>
    </source>
</evidence>
<dbReference type="EMBL" id="CP014352">
    <property type="protein sequence ID" value="AMS06235.1"/>
    <property type="molecule type" value="Genomic_DNA"/>
</dbReference>
<keyword evidence="7" id="KW-1185">Reference proteome</keyword>
<dbReference type="RefSeq" id="WP_062820125.1">
    <property type="nucleotide sequence ID" value="NZ_CP014352.1"/>
</dbReference>
<dbReference type="GO" id="GO:0019323">
    <property type="term" value="P:pentose catabolic process"/>
    <property type="evidence" value="ECO:0007669"/>
    <property type="project" value="TreeGrafter"/>
</dbReference>
<accession>A0AAC9ANW7</accession>
<evidence type="ECO:0000256" key="2">
    <source>
        <dbReference type="ARBA" id="ARBA00023239"/>
    </source>
</evidence>
<dbReference type="Proteomes" id="UP000178666">
    <property type="component" value="Chromosome"/>
</dbReference>
<keyword evidence="2" id="KW-0456">Lyase</keyword>
<evidence type="ECO:0000256" key="1">
    <source>
        <dbReference type="ARBA" id="ARBA00022723"/>
    </source>
</evidence>